<evidence type="ECO:0000313" key="4">
    <source>
        <dbReference type="EMBL" id="KRX00185.1"/>
    </source>
</evidence>
<feature type="transmembrane region" description="Helical" evidence="3">
    <location>
        <begin position="24"/>
        <end position="45"/>
    </location>
</feature>
<keyword evidence="3" id="KW-0812">Transmembrane</keyword>
<keyword evidence="3" id="KW-0472">Membrane</keyword>
<dbReference type="InParanoid" id="A0A0V0QD98"/>
<evidence type="ECO:0000256" key="1">
    <source>
        <dbReference type="SAM" id="Coils"/>
    </source>
</evidence>
<evidence type="ECO:0000313" key="5">
    <source>
        <dbReference type="Proteomes" id="UP000054937"/>
    </source>
</evidence>
<keyword evidence="5" id="KW-1185">Reference proteome</keyword>
<evidence type="ECO:0000256" key="3">
    <source>
        <dbReference type="SAM" id="Phobius"/>
    </source>
</evidence>
<dbReference type="OrthoDB" id="327912at2759"/>
<evidence type="ECO:0000256" key="2">
    <source>
        <dbReference type="SAM" id="MobiDB-lite"/>
    </source>
</evidence>
<dbReference type="EMBL" id="LDAU01000194">
    <property type="protein sequence ID" value="KRX00185.1"/>
    <property type="molecule type" value="Genomic_DNA"/>
</dbReference>
<feature type="transmembrane region" description="Helical" evidence="3">
    <location>
        <begin position="482"/>
        <end position="505"/>
    </location>
</feature>
<gene>
    <name evidence="4" type="ORF">PPERSA_10684</name>
</gene>
<dbReference type="Gene3D" id="3.30.450.20">
    <property type="entry name" value="PAS domain"/>
    <property type="match status" value="1"/>
</dbReference>
<keyword evidence="1" id="KW-0175">Coiled coil</keyword>
<reference evidence="4 5" key="1">
    <citation type="journal article" date="2015" name="Sci. Rep.">
        <title>Genome of the facultative scuticociliatosis pathogen Pseudocohnilembus persalinus provides insight into its virulence through horizontal gene transfer.</title>
        <authorList>
            <person name="Xiong J."/>
            <person name="Wang G."/>
            <person name="Cheng J."/>
            <person name="Tian M."/>
            <person name="Pan X."/>
            <person name="Warren A."/>
            <person name="Jiang C."/>
            <person name="Yuan D."/>
            <person name="Miao W."/>
        </authorList>
    </citation>
    <scope>NUCLEOTIDE SEQUENCE [LARGE SCALE GENOMIC DNA]</scope>
    <source>
        <strain evidence="4">36N120E</strain>
    </source>
</reference>
<protein>
    <submittedName>
        <fullName evidence="4">Uncharacterized protein</fullName>
    </submittedName>
</protein>
<organism evidence="4 5">
    <name type="scientific">Pseudocohnilembus persalinus</name>
    <name type="common">Ciliate</name>
    <dbReference type="NCBI Taxonomy" id="266149"/>
    <lineage>
        <taxon>Eukaryota</taxon>
        <taxon>Sar</taxon>
        <taxon>Alveolata</taxon>
        <taxon>Ciliophora</taxon>
        <taxon>Intramacronucleata</taxon>
        <taxon>Oligohymenophorea</taxon>
        <taxon>Scuticociliatia</taxon>
        <taxon>Philasterida</taxon>
        <taxon>Pseudocohnilembidae</taxon>
        <taxon>Pseudocohnilembus</taxon>
    </lineage>
</organism>
<keyword evidence="3" id="KW-1133">Transmembrane helix</keyword>
<sequence length="874" mass="102923">MYEKIKQPHLQNNQKDKQQNQDKIYFILLTIPLLLAMGISLSVFFSSLYKDVQQILDDYNEQLIEDQKEQIDVISRAELVKIQQTFQQIITQNQLIGKQHRRFEIDNQKSTLINASYDDPFFNRYNLTDICVFRDQYNYGTSTEDIVQKNMYGDWFHRNYTEELDLDADQTDKMRSQAANSLIMLVLLKSQPDNQDILINISYSAWKQDGMMTTFPGVEQIFNEEDKNGDQASCDNKDGDILFQEDYQDEDNTCEYLRYFGKYEYEPRCRTWYLIGEVNEGSSISIPYYDQISGKPVVSTMYKVNDNSGDLYLINAMDLDLSNLKQRYWEDKEDESKIISFLVSEPSSDQTRYPYIHPYLDADKIKTLDQVIFENTNASIEDQENFQTETAFLDDMSLNQQNFCNPQNDTFEHSLNYKIGDDDYYMKLFLIQVCQYNPQIEKDYYSDEDLVGFSVGYLGMQIRIEDLQQDGRDLQYSVEKQFTVSIICNICLGIITCIIFIFWQWSCLKTNFDEPIKQLIKNLKNEDPTQIIESGNQQKSYELKLFQQLSEKLILSHSTVCQTLLINEKNIEKALNEYEQALQYYKKIKQEHGIGLCMNNISSIYLLKFYESKNPQDLQKSLQFQYNSIGNSQHLKKKLKKQQENQLFNQIQNNYGTNNNLQTNENLLKQAQRMDSQQNNSIVSISVDFQTYSENTEYYMNAIDQFEIAAQAFEKLFKQYQPSVFLEILQKHNQNESNINNNNNNNNNDDSHLNNNSNNNNNNNNSISINNIINGQNQYENNSRYIKEMAKMIKLQSYYIYCRLEQAICCLKIGIQTKEQSLLDQDLRNDLLNDIKQTEIKIKTKGEIYWFLESFNSKKNPIKKDLIFLQQQMK</sequence>
<accession>A0A0V0QD98</accession>
<dbReference type="Proteomes" id="UP000054937">
    <property type="component" value="Unassembled WGS sequence"/>
</dbReference>
<feature type="coiled-coil region" evidence="1">
    <location>
        <begin position="561"/>
        <end position="591"/>
    </location>
</feature>
<feature type="region of interest" description="Disordered" evidence="2">
    <location>
        <begin position="735"/>
        <end position="769"/>
    </location>
</feature>
<proteinExistence type="predicted"/>
<name>A0A0V0QD98_PSEPJ</name>
<dbReference type="OMA" id="YSENTEY"/>
<comment type="caution">
    <text evidence="4">The sequence shown here is derived from an EMBL/GenBank/DDBJ whole genome shotgun (WGS) entry which is preliminary data.</text>
</comment>
<dbReference type="AlphaFoldDB" id="A0A0V0QD98"/>